<dbReference type="AlphaFoldDB" id="A0A9N9AAM9"/>
<protein>
    <submittedName>
        <fullName evidence="1">6076_t:CDS:1</fullName>
    </submittedName>
</protein>
<comment type="caution">
    <text evidence="1">The sequence shown here is derived from an EMBL/GenBank/DDBJ whole genome shotgun (WGS) entry which is preliminary data.</text>
</comment>
<dbReference type="Proteomes" id="UP000789375">
    <property type="component" value="Unassembled WGS sequence"/>
</dbReference>
<evidence type="ECO:0000313" key="2">
    <source>
        <dbReference type="Proteomes" id="UP000789375"/>
    </source>
</evidence>
<keyword evidence="2" id="KW-1185">Reference proteome</keyword>
<sequence>MCTLFWTVDNHPKYKFVFAANRDEYLKRPTLLASWWNPNILSGLDLLASDQGTWLGINRYGKFAALTNYRDDHPPPKLLLSRGNIVRSILETEDPLHEQFESFLNRSDKYGGFNLIASDLSLPIPTINYLANRGNIGIKELNKGEIYGLSNSRLENPWPKVAVGINEMQSILKESTNESDLVNRLFNLLSVPYKPMTTSLLEKENYLNYSTFSIRIQKHDRGGSYATRTSTIILVDRDNNVLFVEKNLFDEDEKVISNDEGQWFRFKFGDLDINCAPNSAHDLQSTDLLKIITFNLHQSIKIWVYNDKNYPSVLWFKV</sequence>
<organism evidence="1 2">
    <name type="scientific">Funneliformis mosseae</name>
    <name type="common">Endomycorrhizal fungus</name>
    <name type="synonym">Glomus mosseae</name>
    <dbReference type="NCBI Taxonomy" id="27381"/>
    <lineage>
        <taxon>Eukaryota</taxon>
        <taxon>Fungi</taxon>
        <taxon>Fungi incertae sedis</taxon>
        <taxon>Mucoromycota</taxon>
        <taxon>Glomeromycotina</taxon>
        <taxon>Glomeromycetes</taxon>
        <taxon>Glomerales</taxon>
        <taxon>Glomeraceae</taxon>
        <taxon>Funneliformis</taxon>
    </lineage>
</organism>
<dbReference type="GO" id="GO:0007030">
    <property type="term" value="P:Golgi organization"/>
    <property type="evidence" value="ECO:0007669"/>
    <property type="project" value="TreeGrafter"/>
</dbReference>
<evidence type="ECO:0000313" key="1">
    <source>
        <dbReference type="EMBL" id="CAG8523855.1"/>
    </source>
</evidence>
<accession>A0A9N9AAM9</accession>
<reference evidence="1" key="1">
    <citation type="submission" date="2021-06" db="EMBL/GenBank/DDBJ databases">
        <authorList>
            <person name="Kallberg Y."/>
            <person name="Tangrot J."/>
            <person name="Rosling A."/>
        </authorList>
    </citation>
    <scope>NUCLEOTIDE SEQUENCE</scope>
    <source>
        <strain evidence="1">87-6 pot B 2015</strain>
    </source>
</reference>
<dbReference type="GO" id="GO:0005794">
    <property type="term" value="C:Golgi apparatus"/>
    <property type="evidence" value="ECO:0007669"/>
    <property type="project" value="TreeGrafter"/>
</dbReference>
<name>A0A9N9AAM9_FUNMO</name>
<proteinExistence type="predicted"/>
<dbReference type="PANTHER" id="PTHR17985:SF8">
    <property type="entry name" value="TRANSPORT AND GOLGI ORGANIZATION PROTEIN 2 HOMOLOG"/>
    <property type="match status" value="1"/>
</dbReference>
<dbReference type="Pfam" id="PF05742">
    <property type="entry name" value="TANGO2"/>
    <property type="match status" value="1"/>
</dbReference>
<dbReference type="EMBL" id="CAJVPP010000950">
    <property type="protein sequence ID" value="CAG8523855.1"/>
    <property type="molecule type" value="Genomic_DNA"/>
</dbReference>
<gene>
    <name evidence="1" type="ORF">FMOSSE_LOCUS5170</name>
</gene>
<dbReference type="InterPro" id="IPR008551">
    <property type="entry name" value="TANGO2"/>
</dbReference>
<dbReference type="PANTHER" id="PTHR17985">
    <property type="entry name" value="SER/THR-RICH PROTEIN T10 IN DGCR REGION"/>
    <property type="match status" value="1"/>
</dbReference>
<dbReference type="GO" id="GO:0009306">
    <property type="term" value="P:protein secretion"/>
    <property type="evidence" value="ECO:0007669"/>
    <property type="project" value="TreeGrafter"/>
</dbReference>